<dbReference type="OrthoDB" id="9849515at2"/>
<name>A0A1H4T0I1_9PSEU</name>
<proteinExistence type="predicted"/>
<reference evidence="2" key="1">
    <citation type="submission" date="2016-10" db="EMBL/GenBank/DDBJ databases">
        <authorList>
            <person name="Varghese N."/>
            <person name="Submissions S."/>
        </authorList>
    </citation>
    <scope>NUCLEOTIDE SEQUENCE [LARGE SCALE GENOMIC DNA]</scope>
    <source>
        <strain evidence="2">DSM 44544</strain>
    </source>
</reference>
<evidence type="ECO:0000313" key="1">
    <source>
        <dbReference type="EMBL" id="SEC49810.1"/>
    </source>
</evidence>
<sequence>MTVVEAAATAHFSRATEALKPLEVPEAVLPLACAAEFDTVYVGVTAFTYAWRAAAHVFRHGFDQTASPVAEGPAAGDRMSADQLLNVLGTL</sequence>
<dbReference type="STRING" id="208445.SAMN04489727_3971"/>
<dbReference type="RefSeq" id="WP_091309469.1">
    <property type="nucleotide sequence ID" value="NZ_FNSO01000004.1"/>
</dbReference>
<keyword evidence="2" id="KW-1185">Reference proteome</keyword>
<gene>
    <name evidence="1" type="ORF">SAMN04489727_3971</name>
</gene>
<organism evidence="1 2">
    <name type="scientific">Amycolatopsis tolypomycina</name>
    <dbReference type="NCBI Taxonomy" id="208445"/>
    <lineage>
        <taxon>Bacteria</taxon>
        <taxon>Bacillati</taxon>
        <taxon>Actinomycetota</taxon>
        <taxon>Actinomycetes</taxon>
        <taxon>Pseudonocardiales</taxon>
        <taxon>Pseudonocardiaceae</taxon>
        <taxon>Amycolatopsis</taxon>
    </lineage>
</organism>
<protein>
    <submittedName>
        <fullName evidence="1">Uncharacterized protein</fullName>
    </submittedName>
</protein>
<evidence type="ECO:0000313" key="2">
    <source>
        <dbReference type="Proteomes" id="UP000199622"/>
    </source>
</evidence>
<dbReference type="AlphaFoldDB" id="A0A1H4T0I1"/>
<dbReference type="Proteomes" id="UP000199622">
    <property type="component" value="Unassembled WGS sequence"/>
</dbReference>
<accession>A0A1H4T0I1</accession>
<dbReference type="EMBL" id="FNSO01000004">
    <property type="protein sequence ID" value="SEC49810.1"/>
    <property type="molecule type" value="Genomic_DNA"/>
</dbReference>